<organism evidence="2 3">
    <name type="scientific">Microbacterium yannicii</name>
    <dbReference type="NCBI Taxonomy" id="671622"/>
    <lineage>
        <taxon>Bacteria</taxon>
        <taxon>Bacillati</taxon>
        <taxon>Actinomycetota</taxon>
        <taxon>Actinomycetes</taxon>
        <taxon>Micrococcales</taxon>
        <taxon>Microbacteriaceae</taxon>
        <taxon>Microbacterium</taxon>
    </lineage>
</organism>
<name>A0ABP9M3M7_9MICO</name>
<dbReference type="PRINTS" id="PR00111">
    <property type="entry name" value="ABHYDROLASE"/>
</dbReference>
<reference evidence="3" key="1">
    <citation type="journal article" date="2019" name="Int. J. Syst. Evol. Microbiol.">
        <title>The Global Catalogue of Microorganisms (GCM) 10K type strain sequencing project: providing services to taxonomists for standard genome sequencing and annotation.</title>
        <authorList>
            <consortium name="The Broad Institute Genomics Platform"/>
            <consortium name="The Broad Institute Genome Sequencing Center for Infectious Disease"/>
            <person name="Wu L."/>
            <person name="Ma J."/>
        </authorList>
    </citation>
    <scope>NUCLEOTIDE SEQUENCE [LARGE SCALE GENOMIC DNA]</scope>
    <source>
        <strain evidence="3">JCM 18959</strain>
    </source>
</reference>
<evidence type="ECO:0000313" key="3">
    <source>
        <dbReference type="Proteomes" id="UP001501407"/>
    </source>
</evidence>
<dbReference type="PANTHER" id="PTHR43798">
    <property type="entry name" value="MONOACYLGLYCEROL LIPASE"/>
    <property type="match status" value="1"/>
</dbReference>
<dbReference type="InterPro" id="IPR050266">
    <property type="entry name" value="AB_hydrolase_sf"/>
</dbReference>
<evidence type="ECO:0000259" key="1">
    <source>
        <dbReference type="Pfam" id="PF12697"/>
    </source>
</evidence>
<dbReference type="Proteomes" id="UP001501407">
    <property type="component" value="Unassembled WGS sequence"/>
</dbReference>
<dbReference type="PANTHER" id="PTHR43798:SF5">
    <property type="entry name" value="MONOACYLGLYCEROL LIPASE ABHD6"/>
    <property type="match status" value="1"/>
</dbReference>
<gene>
    <name evidence="2" type="ORF">GCM10025760_11770</name>
</gene>
<dbReference type="RefSeq" id="WP_194412994.1">
    <property type="nucleotide sequence ID" value="NZ_BAABKZ010000001.1"/>
</dbReference>
<feature type="domain" description="AB hydrolase-1" evidence="1">
    <location>
        <begin position="27"/>
        <end position="235"/>
    </location>
</feature>
<dbReference type="InterPro" id="IPR000073">
    <property type="entry name" value="AB_hydrolase_1"/>
</dbReference>
<keyword evidence="2" id="KW-0378">Hydrolase</keyword>
<keyword evidence="3" id="KW-1185">Reference proteome</keyword>
<dbReference type="Pfam" id="PF12697">
    <property type="entry name" value="Abhydrolase_6"/>
    <property type="match status" value="1"/>
</dbReference>
<accession>A0ABP9M3M7</accession>
<protein>
    <submittedName>
        <fullName evidence="2">Alpha/beta hydrolase</fullName>
    </submittedName>
</protein>
<dbReference type="InterPro" id="IPR029058">
    <property type="entry name" value="AB_hydrolase_fold"/>
</dbReference>
<dbReference type="EMBL" id="BAABKZ010000001">
    <property type="protein sequence ID" value="GAA5088814.1"/>
    <property type="molecule type" value="Genomic_DNA"/>
</dbReference>
<dbReference type="SUPFAM" id="SSF53474">
    <property type="entry name" value="alpha/beta-Hydrolases"/>
    <property type="match status" value="1"/>
</dbReference>
<dbReference type="Gene3D" id="3.40.50.1820">
    <property type="entry name" value="alpha/beta hydrolase"/>
    <property type="match status" value="1"/>
</dbReference>
<proteinExistence type="predicted"/>
<comment type="caution">
    <text evidence="2">The sequence shown here is derived from an EMBL/GenBank/DDBJ whole genome shotgun (WGS) entry which is preliminary data.</text>
</comment>
<dbReference type="GO" id="GO:0016787">
    <property type="term" value="F:hydrolase activity"/>
    <property type="evidence" value="ECO:0007669"/>
    <property type="project" value="UniProtKB-KW"/>
</dbReference>
<sequence>MPRIEEFAHAGATMIAERRGQGDRVYVLVHGIGMGRTVFADLARQLAPHPGDGEVIALDLPGYGDAPEPARVLTIERMADLVAAYLRARVGVPTVVVGHSMGAQIALEVAVRHPEVVDRIVLVGPTVDPSARTAPKQLWRLLRDIAVESPRVIVLGAREYVHAGPRIRAKFRAMLAHRPEDVLARAHVPALVLRGEDDLVAPQDWCARVAENLPDGRLAEVPDHGHETMIRDAARAARLIRTFAGEA</sequence>
<evidence type="ECO:0000313" key="2">
    <source>
        <dbReference type="EMBL" id="GAA5088814.1"/>
    </source>
</evidence>